<dbReference type="Proteomes" id="UP000245812">
    <property type="component" value="Unassembled WGS sequence"/>
</dbReference>
<sequence length="156" mass="16986">MRHRLPLAAARRAPALLGLAALLAWTGPAAAATPQEQAVLAPVHAFFAAMSRYDQAAMRAQVLPEGGATLMRHGKPVQLGLGAFVDHVKPGKQRIEERIRDPLVRIDDDIAVVWAPYVFLVDGKPHHCGTDVFNLARVDGRWLIAGIADNSREDCR</sequence>
<keyword evidence="3" id="KW-1185">Reference proteome</keyword>
<dbReference type="InterPro" id="IPR022272">
    <property type="entry name" value="Lipocalin_CS"/>
</dbReference>
<dbReference type="Gene3D" id="3.10.450.50">
    <property type="match status" value="1"/>
</dbReference>
<dbReference type="AlphaFoldDB" id="A0A316IEF8"/>
<feature type="signal peptide" evidence="1">
    <location>
        <begin position="1"/>
        <end position="31"/>
    </location>
</feature>
<gene>
    <name evidence="2" type="ORF">C7456_105227</name>
</gene>
<dbReference type="EMBL" id="QGHC01000005">
    <property type="protein sequence ID" value="PWK88693.1"/>
    <property type="molecule type" value="Genomic_DNA"/>
</dbReference>
<name>A0A316IEF8_9GAMM</name>
<evidence type="ECO:0000313" key="2">
    <source>
        <dbReference type="EMBL" id="PWK88693.1"/>
    </source>
</evidence>
<keyword evidence="1" id="KW-0732">Signal</keyword>
<dbReference type="PROSITE" id="PS00213">
    <property type="entry name" value="LIPOCALIN"/>
    <property type="match status" value="1"/>
</dbReference>
<comment type="caution">
    <text evidence="2">The sequence shown here is derived from an EMBL/GenBank/DDBJ whole genome shotgun (WGS) entry which is preliminary data.</text>
</comment>
<proteinExistence type="predicted"/>
<evidence type="ECO:0000313" key="3">
    <source>
        <dbReference type="Proteomes" id="UP000245812"/>
    </source>
</evidence>
<dbReference type="RefSeq" id="WP_211306291.1">
    <property type="nucleotide sequence ID" value="NZ_MSZV01000066.1"/>
</dbReference>
<accession>A0A316IEF8</accession>
<evidence type="ECO:0000256" key="1">
    <source>
        <dbReference type="SAM" id="SignalP"/>
    </source>
</evidence>
<feature type="chain" id="PRO_5016380798" evidence="1">
    <location>
        <begin position="32"/>
        <end position="156"/>
    </location>
</feature>
<protein>
    <submittedName>
        <fullName evidence="2">Putative lumazine-binding protein</fullName>
    </submittedName>
</protein>
<dbReference type="InterPro" id="IPR039437">
    <property type="entry name" value="FrzH/put_lumazine-bd"/>
</dbReference>
<dbReference type="InterPro" id="IPR032710">
    <property type="entry name" value="NTF2-like_dom_sf"/>
</dbReference>
<organism evidence="2 3">
    <name type="scientific">Fulvimonas soli</name>
    <dbReference type="NCBI Taxonomy" id="155197"/>
    <lineage>
        <taxon>Bacteria</taxon>
        <taxon>Pseudomonadati</taxon>
        <taxon>Pseudomonadota</taxon>
        <taxon>Gammaproteobacteria</taxon>
        <taxon>Lysobacterales</taxon>
        <taxon>Rhodanobacteraceae</taxon>
        <taxon>Fulvimonas</taxon>
    </lineage>
</organism>
<dbReference type="SUPFAM" id="SSF54427">
    <property type="entry name" value="NTF2-like"/>
    <property type="match status" value="1"/>
</dbReference>
<dbReference type="Pfam" id="PF12893">
    <property type="entry name" value="Lumazine_bd_2"/>
    <property type="match status" value="1"/>
</dbReference>
<reference evidence="2 3" key="1">
    <citation type="submission" date="2018-05" db="EMBL/GenBank/DDBJ databases">
        <title>Genomic Encyclopedia of Type Strains, Phase IV (KMG-IV): sequencing the most valuable type-strain genomes for metagenomic binning, comparative biology and taxonomic classification.</title>
        <authorList>
            <person name="Goeker M."/>
        </authorList>
    </citation>
    <scope>NUCLEOTIDE SEQUENCE [LARGE SCALE GENOMIC DNA]</scope>
    <source>
        <strain evidence="2 3">DSM 14263</strain>
    </source>
</reference>